<name>A0A2K3CSK5_CHLRE</name>
<organism evidence="1 2">
    <name type="scientific">Chlamydomonas reinhardtii</name>
    <name type="common">Chlamydomonas smithii</name>
    <dbReference type="NCBI Taxonomy" id="3055"/>
    <lineage>
        <taxon>Eukaryota</taxon>
        <taxon>Viridiplantae</taxon>
        <taxon>Chlorophyta</taxon>
        <taxon>core chlorophytes</taxon>
        <taxon>Chlorophyceae</taxon>
        <taxon>CS clade</taxon>
        <taxon>Chlamydomonadales</taxon>
        <taxon>Chlamydomonadaceae</taxon>
        <taxon>Chlamydomonas</taxon>
    </lineage>
</organism>
<dbReference type="Proteomes" id="UP000006906">
    <property type="component" value="Chromosome 16"/>
</dbReference>
<sequence>MQSWLNGAGHKFQQGSACYELALSNPWQDRDRLFRVYCGRFQSRPLLSFDPDRRRESFSGHIGDTPRPASYCGCPDDPDLADWVYDRTAAHSDKSAAMIHASINGLRWHFRARFYTGGQCSRDATMLRGSSRSMYVFPYMRKKLGAYKAEKQALMAEDFAFNASDNGGYRFSEIFERLGLGSFNLPSHD</sequence>
<accession>A0A2K3CSK5</accession>
<protein>
    <submittedName>
        <fullName evidence="1">Uncharacterized protein</fullName>
    </submittedName>
</protein>
<dbReference type="InParanoid" id="A0A2K3CSK5"/>
<dbReference type="AlphaFoldDB" id="A0A2K3CSK5"/>
<reference evidence="1 2" key="1">
    <citation type="journal article" date="2007" name="Science">
        <title>The Chlamydomonas genome reveals the evolution of key animal and plant functions.</title>
        <authorList>
            <person name="Merchant S.S."/>
            <person name="Prochnik S.E."/>
            <person name="Vallon O."/>
            <person name="Harris E.H."/>
            <person name="Karpowicz S.J."/>
            <person name="Witman G.B."/>
            <person name="Terry A."/>
            <person name="Salamov A."/>
            <person name="Fritz-Laylin L.K."/>
            <person name="Marechal-Drouard L."/>
            <person name="Marshall W.F."/>
            <person name="Qu L.H."/>
            <person name="Nelson D.R."/>
            <person name="Sanderfoot A.A."/>
            <person name="Spalding M.H."/>
            <person name="Kapitonov V.V."/>
            <person name="Ren Q."/>
            <person name="Ferris P."/>
            <person name="Lindquist E."/>
            <person name="Shapiro H."/>
            <person name="Lucas S.M."/>
            <person name="Grimwood J."/>
            <person name="Schmutz J."/>
            <person name="Cardol P."/>
            <person name="Cerutti H."/>
            <person name="Chanfreau G."/>
            <person name="Chen C.L."/>
            <person name="Cognat V."/>
            <person name="Croft M.T."/>
            <person name="Dent R."/>
            <person name="Dutcher S."/>
            <person name="Fernandez E."/>
            <person name="Fukuzawa H."/>
            <person name="Gonzalez-Ballester D."/>
            <person name="Gonzalez-Halphen D."/>
            <person name="Hallmann A."/>
            <person name="Hanikenne M."/>
            <person name="Hippler M."/>
            <person name="Inwood W."/>
            <person name="Jabbari K."/>
            <person name="Kalanon M."/>
            <person name="Kuras R."/>
            <person name="Lefebvre P.A."/>
            <person name="Lemaire S.D."/>
            <person name="Lobanov A.V."/>
            <person name="Lohr M."/>
            <person name="Manuell A."/>
            <person name="Meier I."/>
            <person name="Mets L."/>
            <person name="Mittag M."/>
            <person name="Mittelmeier T."/>
            <person name="Moroney J.V."/>
            <person name="Moseley J."/>
            <person name="Napoli C."/>
            <person name="Nedelcu A.M."/>
            <person name="Niyogi K."/>
            <person name="Novoselov S.V."/>
            <person name="Paulsen I.T."/>
            <person name="Pazour G."/>
            <person name="Purton S."/>
            <person name="Ral J.P."/>
            <person name="Riano-Pachon D.M."/>
            <person name="Riekhof W."/>
            <person name="Rymarquis L."/>
            <person name="Schroda M."/>
            <person name="Stern D."/>
            <person name="Umen J."/>
            <person name="Willows R."/>
            <person name="Wilson N."/>
            <person name="Zimmer S.L."/>
            <person name="Allmer J."/>
            <person name="Balk J."/>
            <person name="Bisova K."/>
            <person name="Chen C.J."/>
            <person name="Elias M."/>
            <person name="Gendler K."/>
            <person name="Hauser C."/>
            <person name="Lamb M.R."/>
            <person name="Ledford H."/>
            <person name="Long J.C."/>
            <person name="Minagawa J."/>
            <person name="Page M.D."/>
            <person name="Pan J."/>
            <person name="Pootakham W."/>
            <person name="Roje S."/>
            <person name="Rose A."/>
            <person name="Stahlberg E."/>
            <person name="Terauchi A.M."/>
            <person name="Yang P."/>
            <person name="Ball S."/>
            <person name="Bowler C."/>
            <person name="Dieckmann C.L."/>
            <person name="Gladyshev V.N."/>
            <person name="Green P."/>
            <person name="Jorgensen R."/>
            <person name="Mayfield S."/>
            <person name="Mueller-Roeber B."/>
            <person name="Rajamani S."/>
            <person name="Sayre R.T."/>
            <person name="Brokstein P."/>
            <person name="Dubchak I."/>
            <person name="Goodstein D."/>
            <person name="Hornick L."/>
            <person name="Huang Y.W."/>
            <person name="Jhaveri J."/>
            <person name="Luo Y."/>
            <person name="Martinez D."/>
            <person name="Ngau W.C."/>
            <person name="Otillar B."/>
            <person name="Poliakov A."/>
            <person name="Porter A."/>
            <person name="Szajkowski L."/>
            <person name="Werner G."/>
            <person name="Zhou K."/>
            <person name="Grigoriev I.V."/>
            <person name="Rokhsar D.S."/>
            <person name="Grossman A.R."/>
        </authorList>
    </citation>
    <scope>NUCLEOTIDE SEQUENCE [LARGE SCALE GENOMIC DNA]</scope>
    <source>
        <strain evidence="2">CC-503</strain>
    </source>
</reference>
<proteinExistence type="predicted"/>
<dbReference type="EMBL" id="CM008977">
    <property type="protein sequence ID" value="PNW71248.1"/>
    <property type="molecule type" value="Genomic_DNA"/>
</dbReference>
<dbReference type="Gramene" id="PNW71248">
    <property type="protein sequence ID" value="PNW71248"/>
    <property type="gene ID" value="CHLRE_16g691756v5"/>
</dbReference>
<evidence type="ECO:0000313" key="2">
    <source>
        <dbReference type="Proteomes" id="UP000006906"/>
    </source>
</evidence>
<keyword evidence="2" id="KW-1185">Reference proteome</keyword>
<dbReference type="GeneID" id="66056818"/>
<gene>
    <name evidence="1" type="ORF">CHLRE_16g691756v5</name>
</gene>
<dbReference type="RefSeq" id="XP_042915351.1">
    <property type="nucleotide sequence ID" value="XM_043071723.1"/>
</dbReference>
<evidence type="ECO:0000313" key="1">
    <source>
        <dbReference type="EMBL" id="PNW71248.1"/>
    </source>
</evidence>
<dbReference type="KEGG" id="cre:CHLRE_16g691756v5"/>